<dbReference type="GO" id="GO:0008610">
    <property type="term" value="P:lipid biosynthetic process"/>
    <property type="evidence" value="ECO:0007669"/>
    <property type="project" value="UniProtKB-ARBA"/>
</dbReference>
<keyword evidence="4" id="KW-0597">Phosphoprotein</keyword>
<sequence length="1645" mass="179078">MDRRRRRPRRGSTPRPAGLPRTDRGRRLRTDRDHHLRHPPPPHPHDPLPSTVPIGRPLDSHRVYLLDPALRLVPPGTPGELYIAGTGLARGYLGRPGATAERFVADPYGAPGERAYRTGDLARWTPQGHLQFLGRADNQIKLRGFRIETGEIETHLTTHPTIAQATVTVHQDQRGTKRLIAYLVPATGHTPTPRHPRHRPPARTPGPDTARIHDPGRLPHPARTAPDRQRQAGPHSPAHPRLHRTHHHPRPRNPREETLCALFADVLGLDRVGIDDSFFELGGHSLLATRLVSRIRSRLDVELAVRAVFEEPTVAGLARSLDLAEGSRQLLGVMDRPDEIPLSPAQRRLWFLNRFEGPNATYNIPLCARLLGDVDPAALQAALGDVVARHESLRTVFPDTDARPRQLVLPVERAVPELVVTPVTADSLSREVDAAARQGFDLSCDIPLKAWLFRVSDDEHVLLIVVHHIAGDGWSLGPLSRDLSTAYRARRAGSAPRWEPLPVQYADYTLWQRQVLGDESDPGSAMAGQLDYWRTALAGIPEELPLPTDRPRPAVAGYRGRSVPLRFAPTIHQRVVSLAHESGASVFMVVRAAVAALLGKLGCGEDIPIGSVIAGRTDEALDDLVGFFVNTLVLRTDLSGNPTFRELVERVRETDLAAYAHQDVPFERLVEELNPTRSMARHPLFQVMLAFQNNATEQAELPGARMLPHPVGLDVAKFDLSFQLGERFGPDGSPAGIEGSVEFAVDLFDAATVEALVARLERLLDAVTAEPSTAITAVDVLEVEERRKVLVDWNDTERDIARVTFPALFEAQAARTPTAPALDSPELSLTYQELNARANQLAHELTHRGVAPEHIVALALPRSTDIAIAQLAVMKAGGAYLPIDPDYPTDRINYILNDANPTLIITTTQHTHQLPHNHPAPRLLLDTTNLTPHPTHNPTTTLTTTHPAYLIYTSGSTGRPKGVLVTHHGIAGFATSLSQRLDVTADSRVLQYASPSFDASVLEICMTYAAGATLVVPPPGPLAGEVLAAVLLDSEVTHALIPPAALSSVRSGDFPAFRSLVVGGDATSAELMDRWAPGRRMVNAYGPTEATVAATISAPLAAGSGTPPIGRPLDNTRVYVLDAGLAPAPEGVAGELYIAGDGLARGYLGRAGLTSERFVACPFGAPGERMYRTGDLARWTPDGQLDYLGRADNQVKIRGFRIELGEIESALASHPQVAHVAVVVREERPGEPALVAYVVPEAGAETGQVELRRHVAASLPTYMVPTAFVQLDALPVTPNGKLDRKALPAPDFAELLGSRGPRTPQEEMLCGLFAEVLGLERIGIDGNFFELGGDSIVSLQLISRIRAVLGVKISNRAIFETPTVAGLVEVLGVNSARDGFEVLLPLRTGGDRAPLFMVHATGGLAWGYGEFLKQIRAEYPVYGLQARGFKPGDRIAASVPEMAADYIEQMRTVRPHGPYHLLGWSMGALIVHEIATQLQAQGEEIGLVVNLDQGPYEEYWDDTRPEYTEQIVFRTLLHVAGLDVGSIADDVVLEHAQVMEMIASRDSALANLEPHHISAFAAVMENNYRIVTEYQPEVFKGDLMLVVSTAQRGDEAIPHLYDLWRPKVTGDIETHPVTAEHGELLSPGPAAEIGRLVYDKLRSLG</sequence>
<dbReference type="Pfam" id="PF00975">
    <property type="entry name" value="Thioesterase"/>
    <property type="match status" value="1"/>
</dbReference>
<dbReference type="PROSITE" id="PS50075">
    <property type="entry name" value="CARRIER"/>
    <property type="match status" value="2"/>
</dbReference>
<dbReference type="InterPro" id="IPR036736">
    <property type="entry name" value="ACP-like_sf"/>
</dbReference>
<dbReference type="Gene3D" id="3.40.50.980">
    <property type="match status" value="2"/>
</dbReference>
<dbReference type="PROSITE" id="PS00012">
    <property type="entry name" value="PHOSPHOPANTETHEINE"/>
    <property type="match status" value="2"/>
</dbReference>
<evidence type="ECO:0000313" key="8">
    <source>
        <dbReference type="Proteomes" id="UP000301309"/>
    </source>
</evidence>
<dbReference type="Gene3D" id="3.30.559.30">
    <property type="entry name" value="Nonribosomal peptide synthetase, condensation domain"/>
    <property type="match status" value="1"/>
</dbReference>
<dbReference type="GO" id="GO:0031177">
    <property type="term" value="F:phosphopantetheine binding"/>
    <property type="evidence" value="ECO:0007669"/>
    <property type="project" value="InterPro"/>
</dbReference>
<protein>
    <recommendedName>
        <fullName evidence="6">Carrier domain-containing protein</fullName>
    </recommendedName>
</protein>
<dbReference type="SUPFAM" id="SSF52777">
    <property type="entry name" value="CoA-dependent acyltransferases"/>
    <property type="match status" value="2"/>
</dbReference>
<dbReference type="InterPro" id="IPR042099">
    <property type="entry name" value="ANL_N_sf"/>
</dbReference>
<evidence type="ECO:0000256" key="5">
    <source>
        <dbReference type="SAM" id="MobiDB-lite"/>
    </source>
</evidence>
<dbReference type="Proteomes" id="UP000301309">
    <property type="component" value="Unassembled WGS sequence"/>
</dbReference>
<feature type="compositionally biased region" description="Basic and acidic residues" evidence="5">
    <location>
        <begin position="21"/>
        <end position="34"/>
    </location>
</feature>
<dbReference type="Pfam" id="PF00668">
    <property type="entry name" value="Condensation"/>
    <property type="match status" value="1"/>
</dbReference>
<dbReference type="InterPro" id="IPR000873">
    <property type="entry name" value="AMP-dep_synth/lig_dom"/>
</dbReference>
<reference evidence="7 8" key="1">
    <citation type="journal article" date="2020" name="Int. J. Syst. Evol. Microbiol.">
        <title>Reclassification of Streptomyces castelarensis and Streptomyces sporoclivatus as later heterotypic synonyms of Streptomyces antimycoticus.</title>
        <authorList>
            <person name="Komaki H."/>
            <person name="Tamura T."/>
        </authorList>
    </citation>
    <scope>NUCLEOTIDE SEQUENCE [LARGE SCALE GENOMIC DNA]</scope>
    <source>
        <strain evidence="7 8">NBRC 13459</strain>
    </source>
</reference>
<dbReference type="FunFam" id="2.30.38.10:FF:000001">
    <property type="entry name" value="Non-ribosomal peptide synthetase PvdI"/>
    <property type="match status" value="2"/>
</dbReference>
<dbReference type="InterPro" id="IPR045851">
    <property type="entry name" value="AMP-bd_C_sf"/>
</dbReference>
<proteinExistence type="inferred from homology"/>
<dbReference type="InterPro" id="IPR029058">
    <property type="entry name" value="AB_hydrolase_fold"/>
</dbReference>
<dbReference type="PANTHER" id="PTHR45527:SF1">
    <property type="entry name" value="FATTY ACID SYNTHASE"/>
    <property type="match status" value="1"/>
</dbReference>
<dbReference type="GO" id="GO:0043041">
    <property type="term" value="P:amino acid activation for nonribosomal peptide biosynthetic process"/>
    <property type="evidence" value="ECO:0007669"/>
    <property type="project" value="TreeGrafter"/>
</dbReference>
<keyword evidence="3" id="KW-0596">Phosphopantetheine</keyword>
<evidence type="ECO:0000256" key="1">
    <source>
        <dbReference type="ARBA" id="ARBA00001957"/>
    </source>
</evidence>
<dbReference type="Gene3D" id="2.30.38.10">
    <property type="entry name" value="Luciferase, Domain 3"/>
    <property type="match status" value="1"/>
</dbReference>
<dbReference type="Gene3D" id="1.10.1200.10">
    <property type="entry name" value="ACP-like"/>
    <property type="match status" value="1"/>
</dbReference>
<feature type="compositionally biased region" description="Basic residues" evidence="5">
    <location>
        <begin position="192"/>
        <end position="201"/>
    </location>
</feature>
<dbReference type="SUPFAM" id="SSF53474">
    <property type="entry name" value="alpha/beta-Hydrolases"/>
    <property type="match status" value="1"/>
</dbReference>
<feature type="domain" description="Carrier" evidence="6">
    <location>
        <begin position="1300"/>
        <end position="1375"/>
    </location>
</feature>
<dbReference type="FunFam" id="3.40.50.12780:FF:000012">
    <property type="entry name" value="Non-ribosomal peptide synthetase"/>
    <property type="match status" value="1"/>
</dbReference>
<gene>
    <name evidence="7" type="ORF">SVIO_052320</name>
</gene>
<evidence type="ECO:0000313" key="7">
    <source>
        <dbReference type="EMBL" id="GDY54609.1"/>
    </source>
</evidence>
<dbReference type="Pfam" id="PF00550">
    <property type="entry name" value="PP-binding"/>
    <property type="match status" value="2"/>
</dbReference>
<dbReference type="Gene3D" id="3.30.300.30">
    <property type="match status" value="2"/>
</dbReference>
<name>A0A4D4L9D3_STRVO</name>
<feature type="compositionally biased region" description="Basic residues" evidence="5">
    <location>
        <begin position="1"/>
        <end position="12"/>
    </location>
</feature>
<dbReference type="Gene3D" id="3.40.50.12780">
    <property type="entry name" value="N-terminal domain of ligase-like"/>
    <property type="match status" value="1"/>
</dbReference>
<dbReference type="NCBIfam" id="TIGR01733">
    <property type="entry name" value="AA-adenyl-dom"/>
    <property type="match status" value="1"/>
</dbReference>
<feature type="region of interest" description="Disordered" evidence="5">
    <location>
        <begin position="186"/>
        <end position="254"/>
    </location>
</feature>
<dbReference type="InterPro" id="IPR025110">
    <property type="entry name" value="AMP-bd_C"/>
</dbReference>
<dbReference type="SMART" id="SM00823">
    <property type="entry name" value="PKS_PP"/>
    <property type="match status" value="2"/>
</dbReference>
<dbReference type="PANTHER" id="PTHR45527">
    <property type="entry name" value="NONRIBOSOMAL PEPTIDE SYNTHETASE"/>
    <property type="match status" value="1"/>
</dbReference>
<dbReference type="PROSITE" id="PS00455">
    <property type="entry name" value="AMP_BINDING"/>
    <property type="match status" value="1"/>
</dbReference>
<feature type="compositionally biased region" description="Basic residues" evidence="5">
    <location>
        <begin position="238"/>
        <end position="252"/>
    </location>
</feature>
<evidence type="ECO:0000256" key="3">
    <source>
        <dbReference type="ARBA" id="ARBA00022450"/>
    </source>
</evidence>
<comment type="cofactor">
    <cofactor evidence="1">
        <name>pantetheine 4'-phosphate</name>
        <dbReference type="ChEBI" id="CHEBI:47942"/>
    </cofactor>
</comment>
<organism evidence="7 8">
    <name type="scientific">Streptomyces violaceusniger</name>
    <dbReference type="NCBI Taxonomy" id="68280"/>
    <lineage>
        <taxon>Bacteria</taxon>
        <taxon>Bacillati</taxon>
        <taxon>Actinomycetota</taxon>
        <taxon>Actinomycetes</taxon>
        <taxon>Kitasatosporales</taxon>
        <taxon>Streptomycetaceae</taxon>
        <taxon>Streptomyces</taxon>
        <taxon>Streptomyces violaceusniger group</taxon>
    </lineage>
</organism>
<dbReference type="SUPFAM" id="SSF47336">
    <property type="entry name" value="ACP-like"/>
    <property type="match status" value="2"/>
</dbReference>
<dbReference type="InterPro" id="IPR006162">
    <property type="entry name" value="Ppantetheine_attach_site"/>
</dbReference>
<dbReference type="Pfam" id="PF00501">
    <property type="entry name" value="AMP-binding"/>
    <property type="match status" value="2"/>
</dbReference>
<dbReference type="FunFam" id="3.30.300.30:FF:000010">
    <property type="entry name" value="Enterobactin synthetase component F"/>
    <property type="match status" value="1"/>
</dbReference>
<dbReference type="Gene3D" id="3.40.50.1820">
    <property type="entry name" value="alpha/beta hydrolase"/>
    <property type="match status" value="1"/>
</dbReference>
<accession>A0A4D4L9D3</accession>
<dbReference type="InterPro" id="IPR010071">
    <property type="entry name" value="AA_adenyl_dom"/>
</dbReference>
<dbReference type="InterPro" id="IPR020806">
    <property type="entry name" value="PKS_PP-bd"/>
</dbReference>
<dbReference type="InterPro" id="IPR023213">
    <property type="entry name" value="CAT-like_dom_sf"/>
</dbReference>
<dbReference type="SMART" id="SM01294">
    <property type="entry name" value="PKS_PP_betabranch"/>
    <property type="match status" value="1"/>
</dbReference>
<dbReference type="FunFam" id="3.40.50.980:FF:000001">
    <property type="entry name" value="Non-ribosomal peptide synthetase"/>
    <property type="match status" value="1"/>
</dbReference>
<evidence type="ECO:0000256" key="2">
    <source>
        <dbReference type="ARBA" id="ARBA00006432"/>
    </source>
</evidence>
<dbReference type="GO" id="GO:0044550">
    <property type="term" value="P:secondary metabolite biosynthetic process"/>
    <property type="evidence" value="ECO:0007669"/>
    <property type="project" value="UniProtKB-ARBA"/>
</dbReference>
<dbReference type="InterPro" id="IPR001242">
    <property type="entry name" value="Condensation_dom"/>
</dbReference>
<evidence type="ECO:0000256" key="4">
    <source>
        <dbReference type="ARBA" id="ARBA00022553"/>
    </source>
</evidence>
<dbReference type="GO" id="GO:0017000">
    <property type="term" value="P:antibiotic biosynthetic process"/>
    <property type="evidence" value="ECO:0007669"/>
    <property type="project" value="UniProtKB-ARBA"/>
</dbReference>
<dbReference type="SUPFAM" id="SSF56801">
    <property type="entry name" value="Acetyl-CoA synthetase-like"/>
    <property type="match status" value="2"/>
</dbReference>
<dbReference type="GO" id="GO:0005829">
    <property type="term" value="C:cytosol"/>
    <property type="evidence" value="ECO:0007669"/>
    <property type="project" value="TreeGrafter"/>
</dbReference>
<comment type="similarity">
    <text evidence="2">Belongs to the ATP-dependent AMP-binding enzyme family.</text>
</comment>
<feature type="domain" description="Carrier" evidence="6">
    <location>
        <begin position="250"/>
        <end position="325"/>
    </location>
</feature>
<dbReference type="Gene3D" id="3.30.559.10">
    <property type="entry name" value="Chloramphenicol acetyltransferase-like domain"/>
    <property type="match status" value="1"/>
</dbReference>
<dbReference type="Pfam" id="PF13193">
    <property type="entry name" value="AMP-binding_C"/>
    <property type="match status" value="1"/>
</dbReference>
<evidence type="ECO:0000259" key="6">
    <source>
        <dbReference type="PROSITE" id="PS50075"/>
    </source>
</evidence>
<dbReference type="FunFam" id="3.30.559.10:FF:000012">
    <property type="entry name" value="Non-ribosomal peptide synthetase"/>
    <property type="match status" value="1"/>
</dbReference>
<dbReference type="CDD" id="cd17652">
    <property type="entry name" value="A_NRPS_CmdD_like"/>
    <property type="match status" value="1"/>
</dbReference>
<keyword evidence="8" id="KW-1185">Reference proteome</keyword>
<dbReference type="CDD" id="cd19540">
    <property type="entry name" value="LCL_NRPS-like"/>
    <property type="match status" value="1"/>
</dbReference>
<dbReference type="InterPro" id="IPR001031">
    <property type="entry name" value="Thioesterase"/>
</dbReference>
<dbReference type="InterPro" id="IPR020845">
    <property type="entry name" value="AMP-binding_CS"/>
</dbReference>
<feature type="region of interest" description="Disordered" evidence="5">
    <location>
        <begin position="1"/>
        <end position="55"/>
    </location>
</feature>
<comment type="caution">
    <text evidence="7">The sequence shown here is derived from an EMBL/GenBank/DDBJ whole genome shotgun (WGS) entry which is preliminary data.</text>
</comment>
<dbReference type="EMBL" id="BJHW01000001">
    <property type="protein sequence ID" value="GDY54609.1"/>
    <property type="molecule type" value="Genomic_DNA"/>
</dbReference>
<dbReference type="OrthoDB" id="2472181at2"/>
<dbReference type="FunFam" id="1.10.1200.10:FF:000005">
    <property type="entry name" value="Nonribosomal peptide synthetase 1"/>
    <property type="match status" value="2"/>
</dbReference>
<dbReference type="InterPro" id="IPR009081">
    <property type="entry name" value="PP-bd_ACP"/>
</dbReference>
<dbReference type="GO" id="GO:0003824">
    <property type="term" value="F:catalytic activity"/>
    <property type="evidence" value="ECO:0007669"/>
    <property type="project" value="InterPro"/>
</dbReference>